<evidence type="ECO:0000259" key="6">
    <source>
        <dbReference type="Pfam" id="PF01490"/>
    </source>
</evidence>
<feature type="domain" description="Amino acid transporter transmembrane" evidence="6">
    <location>
        <begin position="13"/>
        <end position="72"/>
    </location>
</feature>
<evidence type="ECO:0000313" key="8">
    <source>
        <dbReference type="RefSeq" id="XP_014662023.1"/>
    </source>
</evidence>
<feature type="transmembrane region" description="Helical" evidence="5">
    <location>
        <begin position="273"/>
        <end position="299"/>
    </location>
</feature>
<reference evidence="8" key="1">
    <citation type="submission" date="2025-08" db="UniProtKB">
        <authorList>
            <consortium name="RefSeq"/>
        </authorList>
    </citation>
    <scope>IDENTIFICATION</scope>
</reference>
<keyword evidence="4 5" id="KW-0472">Membrane</keyword>
<feature type="domain" description="Amino acid transporter transmembrane" evidence="6">
    <location>
        <begin position="121"/>
        <end position="441"/>
    </location>
</feature>
<feature type="transmembrane region" description="Helical" evidence="5">
    <location>
        <begin position="241"/>
        <end position="261"/>
    </location>
</feature>
<evidence type="ECO:0000313" key="7">
    <source>
        <dbReference type="Proteomes" id="UP000695022"/>
    </source>
</evidence>
<feature type="transmembrane region" description="Helical" evidence="5">
    <location>
        <begin position="385"/>
        <end position="407"/>
    </location>
</feature>
<organism evidence="7 8">
    <name type="scientific">Priapulus caudatus</name>
    <name type="common">Priapulid worm</name>
    <dbReference type="NCBI Taxonomy" id="37621"/>
    <lineage>
        <taxon>Eukaryota</taxon>
        <taxon>Metazoa</taxon>
        <taxon>Ecdysozoa</taxon>
        <taxon>Scalidophora</taxon>
        <taxon>Priapulida</taxon>
        <taxon>Priapulimorpha</taxon>
        <taxon>Priapulimorphida</taxon>
        <taxon>Priapulidae</taxon>
        <taxon>Priapulus</taxon>
    </lineage>
</organism>
<comment type="subcellular location">
    <subcellularLocation>
        <location evidence="1">Membrane</location>
        <topology evidence="1">Multi-pass membrane protein</topology>
    </subcellularLocation>
</comment>
<feature type="transmembrane region" description="Helical" evidence="5">
    <location>
        <begin position="173"/>
        <end position="192"/>
    </location>
</feature>
<evidence type="ECO:0000256" key="3">
    <source>
        <dbReference type="ARBA" id="ARBA00022989"/>
    </source>
</evidence>
<evidence type="ECO:0000256" key="4">
    <source>
        <dbReference type="ARBA" id="ARBA00023136"/>
    </source>
</evidence>
<feature type="transmembrane region" description="Helical" evidence="5">
    <location>
        <begin position="19"/>
        <end position="39"/>
    </location>
</feature>
<keyword evidence="7" id="KW-1185">Reference proteome</keyword>
<feature type="transmembrane region" description="Helical" evidence="5">
    <location>
        <begin position="141"/>
        <end position="161"/>
    </location>
</feature>
<feature type="transmembrane region" description="Helical" evidence="5">
    <location>
        <begin position="319"/>
        <end position="338"/>
    </location>
</feature>
<protein>
    <submittedName>
        <fullName evidence="8">Amino acid transporter ANTL1-like</fullName>
    </submittedName>
</protein>
<dbReference type="PANTHER" id="PTHR22950">
    <property type="entry name" value="AMINO ACID TRANSPORTER"/>
    <property type="match status" value="1"/>
</dbReference>
<proteinExistence type="predicted"/>
<dbReference type="RefSeq" id="XP_014662023.1">
    <property type="nucleotide sequence ID" value="XM_014806537.1"/>
</dbReference>
<feature type="transmembrane region" description="Helical" evidence="5">
    <location>
        <begin position="359"/>
        <end position="379"/>
    </location>
</feature>
<feature type="transmembrane region" description="Helical" evidence="5">
    <location>
        <begin position="45"/>
        <end position="66"/>
    </location>
</feature>
<dbReference type="Pfam" id="PF01490">
    <property type="entry name" value="Aa_trans"/>
    <property type="match status" value="2"/>
</dbReference>
<dbReference type="InterPro" id="IPR013057">
    <property type="entry name" value="AA_transpt_TM"/>
</dbReference>
<dbReference type="GeneID" id="106805062"/>
<evidence type="ECO:0000256" key="2">
    <source>
        <dbReference type="ARBA" id="ARBA00022692"/>
    </source>
</evidence>
<keyword evidence="3 5" id="KW-1133">Transmembrane helix</keyword>
<evidence type="ECO:0000256" key="5">
    <source>
        <dbReference type="SAM" id="Phobius"/>
    </source>
</evidence>
<feature type="transmembrane region" description="Helical" evidence="5">
    <location>
        <begin position="419"/>
        <end position="438"/>
    </location>
</feature>
<gene>
    <name evidence="8" type="primary">LOC106805062</name>
</gene>
<accession>A0ABM1DQ02</accession>
<dbReference type="Proteomes" id="UP000695022">
    <property type="component" value="Unplaced"/>
</dbReference>
<dbReference type="PANTHER" id="PTHR22950:SF677">
    <property type="entry name" value="AMINO ACID TRANSPORTER TRANSMEMBRANE DOMAIN-CONTAINING PROTEIN"/>
    <property type="match status" value="1"/>
</dbReference>
<name>A0ABM1DQ02_PRICU</name>
<sequence>MTAPASAVGEQGSSSTVKIIANLFISFIGAGILGLPYAFKESGVLEGVLVMSLVGAFSVKGMILVINCKYKILENPTKRHDAKQGKIVLPQHNLEADTERLLDTDDPDVMVKKRALKQCASEDNMNYGDVGYHAIGRVGRMLVDVALLISQLGFCCAYLIFISENLGSYVEKISKSDWLLIMLPFLFLLTLLRELHSLAHTSMFAQVSNLLAFLVVFWFDFEHWSHATARIHPKEVSLKGFPLFFAVSIYCYEGAGMILTLEQSVAKEKRHLFNGYFVRTMVAVTILYIVFGACGYMSFGLETNEIITLNLPKNSAIDFSVMVKCCLCLALFFTYPVMMFPVTKLLESRLLQSQEANPWYGNLMRLVLVGITGLTVMIIPNFANLMALVGSTCCTLLAFILPGFFHIVLFKGSLTRRQYLFDVVLIFLGVAGTFIGTYDTMKRMGASRKPNLVMMPDISQLNSSQPLMLNQSMEA</sequence>
<evidence type="ECO:0000256" key="1">
    <source>
        <dbReference type="ARBA" id="ARBA00004141"/>
    </source>
</evidence>
<keyword evidence="2 5" id="KW-0812">Transmembrane</keyword>